<gene>
    <name evidence="16" type="ORF">PRUPE_6G197100</name>
</gene>
<dbReference type="EC" id="3.4.19.12" evidence="3"/>
<evidence type="ECO:0000256" key="13">
    <source>
        <dbReference type="SAM" id="Phobius"/>
    </source>
</evidence>
<dbReference type="GO" id="GO:0004843">
    <property type="term" value="F:cysteine-type deubiquitinase activity"/>
    <property type="evidence" value="ECO:0000318"/>
    <property type="project" value="GO_Central"/>
</dbReference>
<dbReference type="PROSITE" id="PS50235">
    <property type="entry name" value="USP_3"/>
    <property type="match status" value="1"/>
</dbReference>
<keyword evidence="8" id="KW-0378">Hydrolase</keyword>
<dbReference type="SMR" id="A0A251NSX4"/>
<feature type="transmembrane region" description="Helical" evidence="13">
    <location>
        <begin position="6"/>
        <end position="24"/>
    </location>
</feature>
<keyword evidence="6 11" id="KW-0863">Zinc-finger</keyword>
<dbReference type="PANTHER" id="PTHR24006:SF690">
    <property type="entry name" value="UBIQUITIN CARBOXYL-TERMINAL HYDROLASE 17"/>
    <property type="match status" value="1"/>
</dbReference>
<feature type="domain" description="USP" evidence="14">
    <location>
        <begin position="372"/>
        <end position="675"/>
    </location>
</feature>
<dbReference type="GO" id="GO:0008270">
    <property type="term" value="F:zinc ion binding"/>
    <property type="evidence" value="ECO:0007669"/>
    <property type="project" value="UniProtKB-KW"/>
</dbReference>
<evidence type="ECO:0000313" key="16">
    <source>
        <dbReference type="EMBL" id="ONI02414.1"/>
    </source>
</evidence>
<dbReference type="PANTHER" id="PTHR24006">
    <property type="entry name" value="UBIQUITIN CARBOXYL-TERMINAL HYDROLASE"/>
    <property type="match status" value="1"/>
</dbReference>
<dbReference type="Gramene" id="ONI02414">
    <property type="protein sequence ID" value="ONI02414"/>
    <property type="gene ID" value="PRUPE_6G197100"/>
</dbReference>
<keyword evidence="5" id="KW-0479">Metal-binding</keyword>
<sequence length="826" mass="91903">MLVPGILGFQGLLLLLVLACFLVIRHKWKNAVVNKEEIMRLVAMASEETAVAEFQATSPYGPVVQPVSLPYHCAVCYASTTMRCSKCKAVRYCSGKCQIIHWRQGHKDECQPSIDAVRFQHRSDFHGEAISHHDGKGSQANLTTFSTASSDAREKLLSDGVAPDQLENMSSPSGCAKLANIQEDISHANKLSKMKSSHIDKEVESTPKIPKAKKNISGDAQPENIGSRKLTRRPISSEKKLTDACKSKSSSSNDTEDESKEEESLSHSVSIDRPSSTTGEHMYSSSRYEKIEAYHALPANEKVGSIPNLPQNARNGLKTSVKKVVQQFKSSKQLKSNLSGRGEEIVGKYKVIFPYELFVKLYSYDNVELCPFGLMNCGNSCYANAVLQCLAFTRPLASYLLQGLHSRACQKHDWCFICEFEILLVKAREGKSLLSPIRILSKIHKIGSHLGHGREEDAHEFLRYAVDTMQFVCLKEAGAVGPLAEETTLVGMTFGGYLRSKITCMKCLGKSERFEQMMDLTVEIDGEIGTLEEALAQFTATETLDGKNRYHCSRCKSYEKAKKKLTVMEAPNILTIVLKRFQSRNFEKLNKSVRFPEVLNMSPYMGGTSDRSALYSLYAVVVHLDIMNAAYSGHYVCYVKNNQGEWFKIDDSSVEPVDLKRVLSQGAYMLLYARRTPRPPAFLGSTAVSNGEKLKRRNLEAVPSSHTKSKSRSNSVVPSLISNQSLNQDPDDWRFHSTHRFPALDSSSESSSIFSSSDASSCSTVSTKDSSSNEDFSDYIFGEMGPDWYSQYSRHSSAAMTGLYGERASTVLCSDRSRHRRKSTSD</sequence>
<evidence type="ECO:0000256" key="6">
    <source>
        <dbReference type="ARBA" id="ARBA00022771"/>
    </source>
</evidence>
<dbReference type="SUPFAM" id="SSF144232">
    <property type="entry name" value="HIT/MYND zinc finger-like"/>
    <property type="match status" value="1"/>
</dbReference>
<keyword evidence="9" id="KW-0788">Thiol protease</keyword>
<evidence type="ECO:0000256" key="9">
    <source>
        <dbReference type="ARBA" id="ARBA00022807"/>
    </source>
</evidence>
<dbReference type="InterPro" id="IPR001394">
    <property type="entry name" value="Peptidase_C19_UCH"/>
</dbReference>
<dbReference type="PROSITE" id="PS50865">
    <property type="entry name" value="ZF_MYND_2"/>
    <property type="match status" value="1"/>
</dbReference>
<keyword evidence="17" id="KW-1185">Reference proteome</keyword>
<feature type="region of interest" description="Disordered" evidence="12">
    <location>
        <begin position="191"/>
        <end position="283"/>
    </location>
</feature>
<evidence type="ECO:0000256" key="2">
    <source>
        <dbReference type="ARBA" id="ARBA00009085"/>
    </source>
</evidence>
<evidence type="ECO:0000259" key="14">
    <source>
        <dbReference type="PROSITE" id="PS50235"/>
    </source>
</evidence>
<evidence type="ECO:0000256" key="12">
    <source>
        <dbReference type="SAM" id="MobiDB-lite"/>
    </source>
</evidence>
<dbReference type="GO" id="GO:0016579">
    <property type="term" value="P:protein deubiquitination"/>
    <property type="evidence" value="ECO:0007669"/>
    <property type="project" value="InterPro"/>
</dbReference>
<keyword evidence="13" id="KW-0472">Membrane</keyword>
<keyword evidence="4" id="KW-0645">Protease</keyword>
<comment type="similarity">
    <text evidence="2">Belongs to the peptidase C19 family.</text>
</comment>
<feature type="compositionally biased region" description="Basic and acidic residues" evidence="12">
    <location>
        <begin position="235"/>
        <end position="246"/>
    </location>
</feature>
<dbReference type="InterPro" id="IPR002893">
    <property type="entry name" value="Znf_MYND"/>
</dbReference>
<dbReference type="EMBL" id="CM007656">
    <property type="protein sequence ID" value="ONI02414.1"/>
    <property type="molecule type" value="Genomic_DNA"/>
</dbReference>
<feature type="compositionally biased region" description="Low complexity" evidence="12">
    <location>
        <begin position="746"/>
        <end position="770"/>
    </location>
</feature>
<dbReference type="OrthoDB" id="420187at2759"/>
<dbReference type="GO" id="GO:0031647">
    <property type="term" value="P:regulation of protein stability"/>
    <property type="evidence" value="ECO:0000318"/>
    <property type="project" value="GO_Central"/>
</dbReference>
<evidence type="ECO:0000256" key="11">
    <source>
        <dbReference type="PROSITE-ProRule" id="PRU00134"/>
    </source>
</evidence>
<dbReference type="InterPro" id="IPR050164">
    <property type="entry name" value="Peptidase_C19"/>
</dbReference>
<dbReference type="eggNOG" id="KOG1865">
    <property type="taxonomic scope" value="Eukaryota"/>
</dbReference>
<feature type="compositionally biased region" description="Polar residues" evidence="12">
    <location>
        <begin position="266"/>
        <end position="283"/>
    </location>
</feature>
<dbReference type="Pfam" id="PF00443">
    <property type="entry name" value="UCH"/>
    <property type="match status" value="1"/>
</dbReference>
<evidence type="ECO:0000256" key="5">
    <source>
        <dbReference type="ARBA" id="ARBA00022723"/>
    </source>
</evidence>
<dbReference type="Gene3D" id="6.10.140.2220">
    <property type="match status" value="1"/>
</dbReference>
<comment type="catalytic activity">
    <reaction evidence="1">
        <text>Thiol-dependent hydrolysis of ester, thioester, amide, peptide and isopeptide bonds formed by the C-terminal Gly of ubiquitin (a 76-residue protein attached to proteins as an intracellular targeting signal).</text>
        <dbReference type="EC" id="3.4.19.12"/>
    </reaction>
</comment>
<dbReference type="Proteomes" id="UP000006882">
    <property type="component" value="Chromosome G6"/>
</dbReference>
<proteinExistence type="inferred from homology"/>
<keyword evidence="13" id="KW-1133">Transmembrane helix</keyword>
<evidence type="ECO:0000256" key="3">
    <source>
        <dbReference type="ARBA" id="ARBA00012759"/>
    </source>
</evidence>
<evidence type="ECO:0000256" key="10">
    <source>
        <dbReference type="ARBA" id="ARBA00022833"/>
    </source>
</evidence>
<dbReference type="STRING" id="3760.A0A251NSX4"/>
<keyword evidence="10" id="KW-0862">Zinc</keyword>
<feature type="region of interest" description="Disordered" evidence="12">
    <location>
        <begin position="694"/>
        <end position="719"/>
    </location>
</feature>
<dbReference type="GO" id="GO:0005634">
    <property type="term" value="C:nucleus"/>
    <property type="evidence" value="ECO:0000318"/>
    <property type="project" value="GO_Central"/>
</dbReference>
<dbReference type="InterPro" id="IPR018200">
    <property type="entry name" value="USP_CS"/>
</dbReference>
<protein>
    <recommendedName>
        <fullName evidence="3">ubiquitinyl hydrolase 1</fullName>
        <ecNumber evidence="3">3.4.19.12</ecNumber>
    </recommendedName>
</protein>
<dbReference type="PROSITE" id="PS00972">
    <property type="entry name" value="USP_1"/>
    <property type="match status" value="1"/>
</dbReference>
<evidence type="ECO:0000256" key="4">
    <source>
        <dbReference type="ARBA" id="ARBA00022670"/>
    </source>
</evidence>
<accession>A0A251NSX4</accession>
<dbReference type="Gene3D" id="3.90.70.10">
    <property type="entry name" value="Cysteine proteinases"/>
    <property type="match status" value="1"/>
</dbReference>
<dbReference type="AlphaFoldDB" id="A0A251NSX4"/>
<dbReference type="GO" id="GO:0006508">
    <property type="term" value="P:proteolysis"/>
    <property type="evidence" value="ECO:0007669"/>
    <property type="project" value="UniProtKB-KW"/>
</dbReference>
<reference evidence="16 17" key="1">
    <citation type="journal article" date="2013" name="Nat. Genet.">
        <title>The high-quality draft genome of peach (Prunus persica) identifies unique patterns of genetic diversity, domestication and genome evolution.</title>
        <authorList>
            <consortium name="International Peach Genome Initiative"/>
            <person name="Verde I."/>
            <person name="Abbott A.G."/>
            <person name="Scalabrin S."/>
            <person name="Jung S."/>
            <person name="Shu S."/>
            <person name="Marroni F."/>
            <person name="Zhebentyayeva T."/>
            <person name="Dettori M.T."/>
            <person name="Grimwood J."/>
            <person name="Cattonaro F."/>
            <person name="Zuccolo A."/>
            <person name="Rossini L."/>
            <person name="Jenkins J."/>
            <person name="Vendramin E."/>
            <person name="Meisel L.A."/>
            <person name="Decroocq V."/>
            <person name="Sosinski B."/>
            <person name="Prochnik S."/>
            <person name="Mitros T."/>
            <person name="Policriti A."/>
            <person name="Cipriani G."/>
            <person name="Dondini L."/>
            <person name="Ficklin S."/>
            <person name="Goodstein D.M."/>
            <person name="Xuan P."/>
            <person name="Del Fabbro C."/>
            <person name="Aramini V."/>
            <person name="Copetti D."/>
            <person name="Gonzalez S."/>
            <person name="Horner D.S."/>
            <person name="Falchi R."/>
            <person name="Lucas S."/>
            <person name="Mica E."/>
            <person name="Maldonado J."/>
            <person name="Lazzari B."/>
            <person name="Bielenberg D."/>
            <person name="Pirona R."/>
            <person name="Miculan M."/>
            <person name="Barakat A."/>
            <person name="Testolin R."/>
            <person name="Stella A."/>
            <person name="Tartarini S."/>
            <person name="Tonutti P."/>
            <person name="Arus P."/>
            <person name="Orellana A."/>
            <person name="Wells C."/>
            <person name="Main D."/>
            <person name="Vizzotto G."/>
            <person name="Silva H."/>
            <person name="Salamini F."/>
            <person name="Schmutz J."/>
            <person name="Morgante M."/>
            <person name="Rokhsar D.S."/>
        </authorList>
    </citation>
    <scope>NUCLEOTIDE SEQUENCE [LARGE SCALE GENOMIC DNA]</scope>
    <source>
        <strain evidence="17">cv. Nemared</strain>
    </source>
</reference>
<organism evidence="16 17">
    <name type="scientific">Prunus persica</name>
    <name type="common">Peach</name>
    <name type="synonym">Amygdalus persica</name>
    <dbReference type="NCBI Taxonomy" id="3760"/>
    <lineage>
        <taxon>Eukaryota</taxon>
        <taxon>Viridiplantae</taxon>
        <taxon>Streptophyta</taxon>
        <taxon>Embryophyta</taxon>
        <taxon>Tracheophyta</taxon>
        <taxon>Spermatophyta</taxon>
        <taxon>Magnoliopsida</taxon>
        <taxon>eudicotyledons</taxon>
        <taxon>Gunneridae</taxon>
        <taxon>Pentapetalae</taxon>
        <taxon>rosids</taxon>
        <taxon>fabids</taxon>
        <taxon>Rosales</taxon>
        <taxon>Rosaceae</taxon>
        <taxon>Amygdaloideae</taxon>
        <taxon>Amygdaleae</taxon>
        <taxon>Prunus</taxon>
    </lineage>
</organism>
<name>A0A251NSX4_PRUPE</name>
<dbReference type="InterPro" id="IPR038765">
    <property type="entry name" value="Papain-like_cys_pep_sf"/>
</dbReference>
<dbReference type="InterPro" id="IPR028889">
    <property type="entry name" value="USP"/>
</dbReference>
<dbReference type="SUPFAM" id="SSF54001">
    <property type="entry name" value="Cysteine proteinases"/>
    <property type="match status" value="1"/>
</dbReference>
<dbReference type="GO" id="GO:0005829">
    <property type="term" value="C:cytosol"/>
    <property type="evidence" value="ECO:0000318"/>
    <property type="project" value="GO_Central"/>
</dbReference>
<evidence type="ECO:0000256" key="7">
    <source>
        <dbReference type="ARBA" id="ARBA00022786"/>
    </source>
</evidence>
<keyword evidence="13" id="KW-0812">Transmembrane</keyword>
<dbReference type="FunFam" id="3.90.70.10:FF:000026">
    <property type="entry name" value="Ubiquitin carboxyl-terminal hydrolase 15"/>
    <property type="match status" value="1"/>
</dbReference>
<evidence type="ECO:0000313" key="17">
    <source>
        <dbReference type="Proteomes" id="UP000006882"/>
    </source>
</evidence>
<feature type="region of interest" description="Disordered" evidence="12">
    <location>
        <begin position="744"/>
        <end position="773"/>
    </location>
</feature>
<dbReference type="FunFam" id="6.10.140.2220:FF:000006">
    <property type="entry name" value="Ubiquitin carboxyl-terminal hydrolase 15"/>
    <property type="match status" value="1"/>
</dbReference>
<evidence type="ECO:0000256" key="8">
    <source>
        <dbReference type="ARBA" id="ARBA00022801"/>
    </source>
</evidence>
<evidence type="ECO:0000259" key="15">
    <source>
        <dbReference type="PROSITE" id="PS50865"/>
    </source>
</evidence>
<feature type="domain" description="MYND-type" evidence="15">
    <location>
        <begin position="73"/>
        <end position="110"/>
    </location>
</feature>
<keyword evidence="7" id="KW-0833">Ubl conjugation pathway</keyword>
<evidence type="ECO:0000256" key="1">
    <source>
        <dbReference type="ARBA" id="ARBA00000707"/>
    </source>
</evidence>
<dbReference type="Pfam" id="PF01753">
    <property type="entry name" value="zf-MYND"/>
    <property type="match status" value="1"/>
</dbReference>